<dbReference type="Proteomes" id="UP000295221">
    <property type="component" value="Unassembled WGS sequence"/>
</dbReference>
<keyword evidence="2" id="KW-1185">Reference proteome</keyword>
<protein>
    <submittedName>
        <fullName evidence="1">Uncharacterized protein</fullName>
    </submittedName>
</protein>
<evidence type="ECO:0000313" key="1">
    <source>
        <dbReference type="EMBL" id="TCO07500.1"/>
    </source>
</evidence>
<organism evidence="1 2">
    <name type="scientific">Natronoflexus pectinivorans</name>
    <dbReference type="NCBI Taxonomy" id="682526"/>
    <lineage>
        <taxon>Bacteria</taxon>
        <taxon>Pseudomonadati</taxon>
        <taxon>Bacteroidota</taxon>
        <taxon>Bacteroidia</taxon>
        <taxon>Marinilabiliales</taxon>
        <taxon>Marinilabiliaceae</taxon>
        <taxon>Natronoflexus</taxon>
    </lineage>
</organism>
<evidence type="ECO:0000313" key="2">
    <source>
        <dbReference type="Proteomes" id="UP000295221"/>
    </source>
</evidence>
<reference evidence="1 2" key="1">
    <citation type="submission" date="2019-03" db="EMBL/GenBank/DDBJ databases">
        <title>Genomic Encyclopedia of Type Strains, Phase IV (KMG-IV): sequencing the most valuable type-strain genomes for metagenomic binning, comparative biology and taxonomic classification.</title>
        <authorList>
            <person name="Goeker M."/>
        </authorList>
    </citation>
    <scope>NUCLEOTIDE SEQUENCE [LARGE SCALE GENOMIC DNA]</scope>
    <source>
        <strain evidence="1 2">DSM 24179</strain>
    </source>
</reference>
<accession>A0A4R2GJH7</accession>
<dbReference type="EMBL" id="SLWK01000008">
    <property type="protein sequence ID" value="TCO07500.1"/>
    <property type="molecule type" value="Genomic_DNA"/>
</dbReference>
<name>A0A4R2GJH7_9BACT</name>
<gene>
    <name evidence="1" type="ORF">EV194_108108</name>
</gene>
<comment type="caution">
    <text evidence="1">The sequence shown here is derived from an EMBL/GenBank/DDBJ whole genome shotgun (WGS) entry which is preliminary data.</text>
</comment>
<proteinExistence type="predicted"/>
<sequence length="64" mass="7442">MSNYYKDNILNSRKSELKRGKHILDINKRFISSGASGHTRREAFINNNVNLHDTKKKDGLRPPF</sequence>
<dbReference type="AlphaFoldDB" id="A0A4R2GJH7"/>